<dbReference type="Gene3D" id="3.30.360.10">
    <property type="entry name" value="Dihydrodipicolinate Reductase, domain 2"/>
    <property type="match status" value="1"/>
</dbReference>
<dbReference type="InterPro" id="IPR000683">
    <property type="entry name" value="Gfo/Idh/MocA-like_OxRdtase_N"/>
</dbReference>
<name>A0ABP7HQJ1_9ACTN</name>
<dbReference type="Pfam" id="PF22725">
    <property type="entry name" value="GFO_IDH_MocA_C3"/>
    <property type="match status" value="1"/>
</dbReference>
<proteinExistence type="predicted"/>
<dbReference type="Proteomes" id="UP001500888">
    <property type="component" value="Unassembled WGS sequence"/>
</dbReference>
<dbReference type="Pfam" id="PF01408">
    <property type="entry name" value="GFO_IDH_MocA"/>
    <property type="match status" value="1"/>
</dbReference>
<evidence type="ECO:0000313" key="3">
    <source>
        <dbReference type="EMBL" id="GAA3798710.1"/>
    </source>
</evidence>
<dbReference type="PANTHER" id="PTHR43708:SF8">
    <property type="entry name" value="OXIDOREDUCTASE"/>
    <property type="match status" value="1"/>
</dbReference>
<dbReference type="PANTHER" id="PTHR43708">
    <property type="entry name" value="CONSERVED EXPRESSED OXIDOREDUCTASE (EUROFUNG)"/>
    <property type="match status" value="1"/>
</dbReference>
<dbReference type="InterPro" id="IPR036291">
    <property type="entry name" value="NAD(P)-bd_dom_sf"/>
</dbReference>
<comment type="caution">
    <text evidence="3">The sequence shown here is derived from an EMBL/GenBank/DDBJ whole genome shotgun (WGS) entry which is preliminary data.</text>
</comment>
<feature type="domain" description="Gfo/Idh/MocA-like oxidoreductase N-terminal" evidence="1">
    <location>
        <begin position="23"/>
        <end position="142"/>
    </location>
</feature>
<gene>
    <name evidence="3" type="ORF">GCM10022226_17590</name>
</gene>
<dbReference type="SUPFAM" id="SSF55347">
    <property type="entry name" value="Glyceraldehyde-3-phosphate dehydrogenase-like, C-terminal domain"/>
    <property type="match status" value="1"/>
</dbReference>
<evidence type="ECO:0000259" key="1">
    <source>
        <dbReference type="Pfam" id="PF01408"/>
    </source>
</evidence>
<feature type="domain" description="GFO/IDH/MocA-like oxidoreductase" evidence="2">
    <location>
        <begin position="150"/>
        <end position="303"/>
    </location>
</feature>
<evidence type="ECO:0000313" key="4">
    <source>
        <dbReference type="Proteomes" id="UP001500888"/>
    </source>
</evidence>
<sequence>MSQETDGRPSGIGRLSGNGRPDLRIGVAGFGLRRSVALEAHRPGRGSRVVAVCDPRDDALAAARREFGPEARTTTAFDGLLDDDVDAVIIATPDHTHAGLAVRALKARRPTFVEKPLAITVADCDLILRTAREQRTRLYVGHNMRHMPVVRTMRRLIAEGAIGEVKAIWCRHFVGDGGDYYFKDWHADRRNTGGLLVQKGAHDIDVIHWLAGSRTTRVSGMGALTVYGQITDRTPGLPDDWYDPARNWPPLAQKGLNPVVDVEDLSMMHMSLENGVYASYQQCHYTPDYWRNYTVIGTKGRLENFGDTATGSVVRVWNAGRRTYDPQGDLSVPVVAGEGSHGGADQELVDEFVRFVREGGATDTSPVAARDSVAAGLLATESLRNGSVPLDVPPLDPELVAYFSDGQS</sequence>
<organism evidence="3 4">
    <name type="scientific">Sphaerisporangium flaviroseum</name>
    <dbReference type="NCBI Taxonomy" id="509199"/>
    <lineage>
        <taxon>Bacteria</taxon>
        <taxon>Bacillati</taxon>
        <taxon>Actinomycetota</taxon>
        <taxon>Actinomycetes</taxon>
        <taxon>Streptosporangiales</taxon>
        <taxon>Streptosporangiaceae</taxon>
        <taxon>Sphaerisporangium</taxon>
    </lineage>
</organism>
<dbReference type="InterPro" id="IPR055170">
    <property type="entry name" value="GFO_IDH_MocA-like_dom"/>
</dbReference>
<evidence type="ECO:0000259" key="2">
    <source>
        <dbReference type="Pfam" id="PF22725"/>
    </source>
</evidence>
<reference evidence="4" key="1">
    <citation type="journal article" date="2019" name="Int. J. Syst. Evol. Microbiol.">
        <title>The Global Catalogue of Microorganisms (GCM) 10K type strain sequencing project: providing services to taxonomists for standard genome sequencing and annotation.</title>
        <authorList>
            <consortium name="The Broad Institute Genomics Platform"/>
            <consortium name="The Broad Institute Genome Sequencing Center for Infectious Disease"/>
            <person name="Wu L."/>
            <person name="Ma J."/>
        </authorList>
    </citation>
    <scope>NUCLEOTIDE SEQUENCE [LARGE SCALE GENOMIC DNA]</scope>
    <source>
        <strain evidence="4">JCM 16908</strain>
    </source>
</reference>
<protein>
    <submittedName>
        <fullName evidence="3">Gfo/Idh/MocA family oxidoreductase</fullName>
    </submittedName>
</protein>
<dbReference type="SUPFAM" id="SSF51735">
    <property type="entry name" value="NAD(P)-binding Rossmann-fold domains"/>
    <property type="match status" value="1"/>
</dbReference>
<dbReference type="RefSeq" id="WP_344936525.1">
    <property type="nucleotide sequence ID" value="NZ_BAAAZR010000002.1"/>
</dbReference>
<dbReference type="Gene3D" id="3.40.50.720">
    <property type="entry name" value="NAD(P)-binding Rossmann-like Domain"/>
    <property type="match status" value="1"/>
</dbReference>
<keyword evidence="4" id="KW-1185">Reference proteome</keyword>
<accession>A0ABP7HQJ1</accession>
<dbReference type="EMBL" id="BAAAZR010000002">
    <property type="protein sequence ID" value="GAA3798710.1"/>
    <property type="molecule type" value="Genomic_DNA"/>
</dbReference>
<dbReference type="InterPro" id="IPR051317">
    <property type="entry name" value="Gfo/Idh/MocA_oxidoreduct"/>
</dbReference>